<dbReference type="SMART" id="SM00608">
    <property type="entry name" value="ACR"/>
    <property type="match status" value="1"/>
</dbReference>
<feature type="compositionally biased region" description="Polar residues" evidence="2">
    <location>
        <begin position="418"/>
        <end position="428"/>
    </location>
</feature>
<keyword evidence="3" id="KW-0812">Transmembrane</keyword>
<dbReference type="Pfam" id="PF08516">
    <property type="entry name" value="ADAM_CR"/>
    <property type="match status" value="1"/>
</dbReference>
<comment type="caution">
    <text evidence="1">Lacks conserved residue(s) required for the propagation of feature annotation.</text>
</comment>
<dbReference type="SUPFAM" id="SSF55486">
    <property type="entry name" value="Metalloproteases ('zincins'), catalytic domain"/>
    <property type="match status" value="1"/>
</dbReference>
<keyword evidence="5" id="KW-1185">Reference proteome</keyword>
<evidence type="ECO:0000256" key="2">
    <source>
        <dbReference type="SAM" id="MobiDB-lite"/>
    </source>
</evidence>
<reference evidence="6" key="1">
    <citation type="submission" date="2022-11" db="UniProtKB">
        <authorList>
            <consortium name="WormBaseParasite"/>
        </authorList>
    </citation>
    <scope>IDENTIFICATION</scope>
</reference>
<evidence type="ECO:0000313" key="6">
    <source>
        <dbReference type="WBParaSite" id="jg13966"/>
    </source>
</evidence>
<evidence type="ECO:0000259" key="4">
    <source>
        <dbReference type="PROSITE" id="PS50215"/>
    </source>
</evidence>
<dbReference type="GO" id="GO:0006509">
    <property type="term" value="P:membrane protein ectodomain proteolysis"/>
    <property type="evidence" value="ECO:0007669"/>
    <property type="project" value="TreeGrafter"/>
</dbReference>
<dbReference type="InterPro" id="IPR001590">
    <property type="entry name" value="Peptidase_M12B"/>
</dbReference>
<dbReference type="WBParaSite" id="jg13966">
    <property type="protein sequence ID" value="jg13966"/>
    <property type="gene ID" value="jg13966"/>
</dbReference>
<feature type="disulfide bond" evidence="1">
    <location>
        <begin position="19"/>
        <end position="24"/>
    </location>
</feature>
<protein>
    <submittedName>
        <fullName evidence="6">Peptidase M12B domain-containing protein</fullName>
    </submittedName>
</protein>
<organism evidence="5 6">
    <name type="scientific">Ditylenchus dipsaci</name>
    <dbReference type="NCBI Taxonomy" id="166011"/>
    <lineage>
        <taxon>Eukaryota</taxon>
        <taxon>Metazoa</taxon>
        <taxon>Ecdysozoa</taxon>
        <taxon>Nematoda</taxon>
        <taxon>Chromadorea</taxon>
        <taxon>Rhabditida</taxon>
        <taxon>Tylenchina</taxon>
        <taxon>Tylenchomorpha</taxon>
        <taxon>Sphaerularioidea</taxon>
        <taxon>Anguinidae</taxon>
        <taxon>Anguininae</taxon>
        <taxon>Ditylenchus</taxon>
    </lineage>
</organism>
<keyword evidence="3" id="KW-1133">Transmembrane helix</keyword>
<feature type="transmembrane region" description="Helical" evidence="3">
    <location>
        <begin position="299"/>
        <end position="318"/>
    </location>
</feature>
<evidence type="ECO:0000256" key="1">
    <source>
        <dbReference type="PROSITE-ProRule" id="PRU00276"/>
    </source>
</evidence>
<sequence>MGHNFGMEHDAGYPEPCKCSGYSCIMSPSSSNLNSTTYFSDCSLEYLEHALKECEDVTVEALCLAPISAVLPVNANLPKMHLLQMEIVATMTHASRKEQQSCPADFFVQNGLTCPDDLDSFCYEGMCGSRDQQCKLFGDQLARTQHLNYGTLSGNCGYDRESERYIPCKQSNVDCGRLQCQHLSEKPVFGDPSTIHSAYNFVRLSTGQEAACRVIRTTYTGGKRKPDPGMVPDGAKCGKDKLCLGAECKNHSEVVQMVSKCEPVHCNQKGICNNVGNCHCQNGYGGVGSNDQVFNPGVVLLYLFVIGLILFCIATFYCKRKETVLAAQKDLEVCEAVTKNTVCTQFQCSLGDSSAEVNQVIVRPTLSSTMVPAKVTLVEQAFPKPNKNVLPPIHQNIINKHPATVNTNKHHHQRKVSSSKGVPHNNSSKQEHRALKAESSSDEHPFESDFSIRNVAAGQVLQASTEYIQSTPPPPPPHKHTFGERKEAPAPPKKKSKEASPPGLMTREVTSPKPAVKDKPKLPNKPPVAAKKLMDEKSSAKTQNDSDGTVNVKALAARFNTNT</sequence>
<dbReference type="GO" id="GO:0004222">
    <property type="term" value="F:metalloendopeptidase activity"/>
    <property type="evidence" value="ECO:0007669"/>
    <property type="project" value="InterPro"/>
</dbReference>
<proteinExistence type="predicted"/>
<accession>A0A915CYC0</accession>
<dbReference type="Proteomes" id="UP000887574">
    <property type="component" value="Unplaced"/>
</dbReference>
<feature type="compositionally biased region" description="Polar residues" evidence="2">
    <location>
        <begin position="540"/>
        <end position="549"/>
    </location>
</feature>
<evidence type="ECO:0000256" key="3">
    <source>
        <dbReference type="SAM" id="Phobius"/>
    </source>
</evidence>
<dbReference type="PANTHER" id="PTHR11905:SF159">
    <property type="entry name" value="ADAM METALLOPROTEASE"/>
    <property type="match status" value="1"/>
</dbReference>
<dbReference type="InterPro" id="IPR024079">
    <property type="entry name" value="MetalloPept_cat_dom_sf"/>
</dbReference>
<keyword evidence="1" id="KW-1015">Disulfide bond</keyword>
<dbReference type="InterPro" id="IPR006586">
    <property type="entry name" value="ADAM_Cys-rich"/>
</dbReference>
<dbReference type="PANTHER" id="PTHR11905">
    <property type="entry name" value="ADAM A DISINTEGRIN AND METALLOPROTEASE DOMAIN"/>
    <property type="match status" value="1"/>
</dbReference>
<name>A0A915CYC0_9BILA</name>
<dbReference type="AlphaFoldDB" id="A0A915CYC0"/>
<keyword evidence="3" id="KW-0472">Membrane</keyword>
<evidence type="ECO:0000313" key="5">
    <source>
        <dbReference type="Proteomes" id="UP000887574"/>
    </source>
</evidence>
<feature type="region of interest" description="Disordered" evidence="2">
    <location>
        <begin position="407"/>
        <end position="447"/>
    </location>
</feature>
<feature type="domain" description="Peptidase M12B" evidence="4">
    <location>
        <begin position="1"/>
        <end position="53"/>
    </location>
</feature>
<dbReference type="PROSITE" id="PS50215">
    <property type="entry name" value="ADAM_MEPRO"/>
    <property type="match status" value="1"/>
</dbReference>
<feature type="region of interest" description="Disordered" evidence="2">
    <location>
        <begin position="467"/>
        <end position="549"/>
    </location>
</feature>
<dbReference type="Pfam" id="PF01421">
    <property type="entry name" value="Reprolysin"/>
    <property type="match status" value="1"/>
</dbReference>
<dbReference type="Gene3D" id="3.40.390.10">
    <property type="entry name" value="Collagenase (Catalytic Domain)"/>
    <property type="match status" value="1"/>
</dbReference>
<feature type="compositionally biased region" description="Basic residues" evidence="2">
    <location>
        <begin position="408"/>
        <end position="417"/>
    </location>
</feature>
<feature type="compositionally biased region" description="Basic and acidic residues" evidence="2">
    <location>
        <begin position="429"/>
        <end position="447"/>
    </location>
</feature>